<gene>
    <name evidence="1" type="ORF">MU516_18290</name>
</gene>
<dbReference type="RefSeq" id="WP_260278670.1">
    <property type="nucleotide sequence ID" value="NZ_JANAVZ010000020.1"/>
</dbReference>
<protein>
    <submittedName>
        <fullName evidence="1">Uncharacterized protein</fullName>
    </submittedName>
</protein>
<sequence length="109" mass="12321">MHSTFPENQSDAVTEDRFRLLGGQGWRIEITCLASAQKRHANYFGQWVICAISPDGDQLRRLVTARNLADMRSFKTINGLVSFLEELGIDAPHVPLREGMRLAQSPHEE</sequence>
<dbReference type="EMBL" id="JANAVZ010000020">
    <property type="protein sequence ID" value="MCT4334793.1"/>
    <property type="molecule type" value="Genomic_DNA"/>
</dbReference>
<comment type="caution">
    <text evidence="1">The sequence shown here is derived from an EMBL/GenBank/DDBJ whole genome shotgun (WGS) entry which is preliminary data.</text>
</comment>
<reference evidence="1 2" key="1">
    <citation type="submission" date="2022-04" db="EMBL/GenBank/DDBJ databases">
        <title>Paracoccus sp. YLB-12 draft genome sequence.</title>
        <authorList>
            <person name="Yu L."/>
        </authorList>
    </citation>
    <scope>NUCLEOTIDE SEQUENCE [LARGE SCALE GENOMIC DNA]</scope>
    <source>
        <strain evidence="1 2">YLB-12</strain>
    </source>
</reference>
<name>A0ABT2KE44_9RHOB</name>
<keyword evidence="2" id="KW-1185">Reference proteome</keyword>
<dbReference type="Proteomes" id="UP001320702">
    <property type="component" value="Unassembled WGS sequence"/>
</dbReference>
<proteinExistence type="predicted"/>
<evidence type="ECO:0000313" key="2">
    <source>
        <dbReference type="Proteomes" id="UP001320702"/>
    </source>
</evidence>
<accession>A0ABT2KE44</accession>
<evidence type="ECO:0000313" key="1">
    <source>
        <dbReference type="EMBL" id="MCT4334793.1"/>
    </source>
</evidence>
<organism evidence="1 2">
    <name type="scientific">Paracoccus maritimus</name>
    <dbReference type="NCBI Taxonomy" id="2933292"/>
    <lineage>
        <taxon>Bacteria</taxon>
        <taxon>Pseudomonadati</taxon>
        <taxon>Pseudomonadota</taxon>
        <taxon>Alphaproteobacteria</taxon>
        <taxon>Rhodobacterales</taxon>
        <taxon>Paracoccaceae</taxon>
        <taxon>Paracoccus</taxon>
    </lineage>
</organism>